<dbReference type="Gene3D" id="3.30.990.10">
    <property type="entry name" value="Formiminotransferase, N-terminal subdomain"/>
    <property type="match status" value="2"/>
</dbReference>
<dbReference type="InterPro" id="IPR037070">
    <property type="entry name" value="Formiminotransferase_C_sf"/>
</dbReference>
<dbReference type="InterPro" id="IPR051623">
    <property type="entry name" value="FTCD"/>
</dbReference>
<sequence length="393" mass="40746">MGVETTSREFHSAIGCNVYISEGRDKALIGKLETAAQATPGVALVHVFQDEPYHRTGFTLVSGQPDRLTEAVVRLSRAALQLLDLRRHDASHPRLGVVDHIALHPLGGLAPAAAVQYGAAPATSGPGPTTVWVPPPPGSTPLAVAATCANLIARQLSPPQAEEEEEDEAVAEAVAEAGSGRSAQGIGGSSSGSRLVTTAAASGQGQGQGEEQVPPLPVYFYGHAHPSRRGLADIRRQLGYFRRSPEGGWRGGLEAQQLPAGNDLSAFPPDLGPAAAPARWGVVTIGATPWVVNYNVPLYGVDLATARKLAKAISERGGGMPGVQAMALQHADGLVEVACNLLDAAACPPGTLQARLEGIAGAWGLDSSQVRPGYQTNKSPEELLRAAVAALRE</sequence>
<name>A0A835T8Z5_CHLIN</name>
<dbReference type="GO" id="GO:0005542">
    <property type="term" value="F:folic acid binding"/>
    <property type="evidence" value="ECO:0007669"/>
    <property type="project" value="InterPro"/>
</dbReference>
<dbReference type="SMART" id="SM01222">
    <property type="entry name" value="FTCD_N"/>
    <property type="match status" value="1"/>
</dbReference>
<dbReference type="Pfam" id="PF07837">
    <property type="entry name" value="FTCD_N"/>
    <property type="match status" value="2"/>
</dbReference>
<dbReference type="PANTHER" id="PTHR12234:SF1">
    <property type="entry name" value="FORMIMINOTRANSFERASE N-TERMINAL SUBDOMAIN-CONTAINING PROTEIN"/>
    <property type="match status" value="1"/>
</dbReference>
<protein>
    <recommendedName>
        <fullName evidence="2">Formiminotransferase N-terminal subdomain domain-containing protein</fullName>
    </recommendedName>
</protein>
<dbReference type="GO" id="GO:0016740">
    <property type="term" value="F:transferase activity"/>
    <property type="evidence" value="ECO:0007669"/>
    <property type="project" value="InterPro"/>
</dbReference>
<dbReference type="SUPFAM" id="SSF55116">
    <property type="entry name" value="Formiminotransferase domain of formiminotransferase-cyclodeaminase"/>
    <property type="match status" value="3"/>
</dbReference>
<evidence type="ECO:0000313" key="4">
    <source>
        <dbReference type="Proteomes" id="UP000650467"/>
    </source>
</evidence>
<proteinExistence type="predicted"/>
<evidence type="ECO:0000256" key="1">
    <source>
        <dbReference type="SAM" id="MobiDB-lite"/>
    </source>
</evidence>
<comment type="caution">
    <text evidence="3">The sequence shown here is derived from an EMBL/GenBank/DDBJ whole genome shotgun (WGS) entry which is preliminary data.</text>
</comment>
<dbReference type="Gene3D" id="3.30.70.670">
    <property type="entry name" value="Formiminotransferase, C-terminal subdomain"/>
    <property type="match status" value="1"/>
</dbReference>
<dbReference type="PANTHER" id="PTHR12234">
    <property type="entry name" value="FORMIMINOTRANSFERASE-CYCLODEAMINASE"/>
    <property type="match status" value="1"/>
</dbReference>
<dbReference type="EMBL" id="JAEHOC010000009">
    <property type="protein sequence ID" value="KAG2438603.1"/>
    <property type="molecule type" value="Genomic_DNA"/>
</dbReference>
<dbReference type="Proteomes" id="UP000650467">
    <property type="component" value="Unassembled WGS sequence"/>
</dbReference>
<accession>A0A835T8Z5</accession>
<reference evidence="3" key="1">
    <citation type="journal article" date="2020" name="bioRxiv">
        <title>Comparative genomics of Chlamydomonas.</title>
        <authorList>
            <person name="Craig R.J."/>
            <person name="Hasan A.R."/>
            <person name="Ness R.W."/>
            <person name="Keightley P.D."/>
        </authorList>
    </citation>
    <scope>NUCLEOTIDE SEQUENCE</scope>
    <source>
        <strain evidence="3">SAG 7.73</strain>
    </source>
</reference>
<feature type="compositionally biased region" description="Low complexity" evidence="1">
    <location>
        <begin position="171"/>
        <end position="184"/>
    </location>
</feature>
<evidence type="ECO:0000259" key="2">
    <source>
        <dbReference type="SMART" id="SM01222"/>
    </source>
</evidence>
<dbReference type="InterPro" id="IPR037064">
    <property type="entry name" value="Formiminotransferase_N_sf"/>
</dbReference>
<feature type="compositionally biased region" description="Acidic residues" evidence="1">
    <location>
        <begin position="161"/>
        <end position="170"/>
    </location>
</feature>
<gene>
    <name evidence="3" type="ORF">HXX76_005153</name>
</gene>
<evidence type="ECO:0000313" key="3">
    <source>
        <dbReference type="EMBL" id="KAG2438603.1"/>
    </source>
</evidence>
<feature type="domain" description="Formiminotransferase N-terminal subdomain" evidence="2">
    <location>
        <begin position="12"/>
        <end position="289"/>
    </location>
</feature>
<organism evidence="3 4">
    <name type="scientific">Chlamydomonas incerta</name>
    <dbReference type="NCBI Taxonomy" id="51695"/>
    <lineage>
        <taxon>Eukaryota</taxon>
        <taxon>Viridiplantae</taxon>
        <taxon>Chlorophyta</taxon>
        <taxon>core chlorophytes</taxon>
        <taxon>Chlorophyceae</taxon>
        <taxon>CS clade</taxon>
        <taxon>Chlamydomonadales</taxon>
        <taxon>Chlamydomonadaceae</taxon>
        <taxon>Chlamydomonas</taxon>
    </lineage>
</organism>
<dbReference type="InterPro" id="IPR022384">
    <property type="entry name" value="FormiminoTrfase_cat_dom_sf"/>
</dbReference>
<feature type="region of interest" description="Disordered" evidence="1">
    <location>
        <begin position="158"/>
        <end position="214"/>
    </location>
</feature>
<dbReference type="InterPro" id="IPR012886">
    <property type="entry name" value="Formiminotransferase_N"/>
</dbReference>
<dbReference type="AlphaFoldDB" id="A0A835T8Z5"/>
<dbReference type="OrthoDB" id="48036at2759"/>
<keyword evidence="4" id="KW-1185">Reference proteome</keyword>